<dbReference type="InterPro" id="IPR036047">
    <property type="entry name" value="F-box-like_dom_sf"/>
</dbReference>
<dbReference type="SUPFAM" id="SSF81383">
    <property type="entry name" value="F-box domain"/>
    <property type="match status" value="1"/>
</dbReference>
<dbReference type="InterPro" id="IPR032675">
    <property type="entry name" value="LRR_dom_sf"/>
</dbReference>
<name>A0A152A574_TIELA</name>
<dbReference type="Gene3D" id="3.80.10.10">
    <property type="entry name" value="Ribonuclease Inhibitor"/>
    <property type="match status" value="2"/>
</dbReference>
<organism evidence="4 5">
    <name type="scientific">Tieghemostelium lacteum</name>
    <name type="common">Slime mold</name>
    <name type="synonym">Dictyostelium lacteum</name>
    <dbReference type="NCBI Taxonomy" id="361077"/>
    <lineage>
        <taxon>Eukaryota</taxon>
        <taxon>Amoebozoa</taxon>
        <taxon>Evosea</taxon>
        <taxon>Eumycetozoa</taxon>
        <taxon>Dictyostelia</taxon>
        <taxon>Dictyosteliales</taxon>
        <taxon>Raperosteliaceae</taxon>
        <taxon>Tieghemostelium</taxon>
    </lineage>
</organism>
<dbReference type="EMBL" id="LODT01000009">
    <property type="protein sequence ID" value="KYR01374.1"/>
    <property type="molecule type" value="Genomic_DNA"/>
</dbReference>
<dbReference type="SUPFAM" id="SSF52047">
    <property type="entry name" value="RNI-like"/>
    <property type="match status" value="1"/>
</dbReference>
<comment type="caution">
    <text evidence="4">The sequence shown here is derived from an EMBL/GenBank/DDBJ whole genome shotgun (WGS) entry which is preliminary data.</text>
</comment>
<dbReference type="STRING" id="361077.A0A152A574"/>
<accession>A0A152A574</accession>
<dbReference type="PROSITE" id="PS50181">
    <property type="entry name" value="FBOX"/>
    <property type="match status" value="1"/>
</dbReference>
<evidence type="ECO:0000259" key="3">
    <source>
        <dbReference type="PROSITE" id="PS50181"/>
    </source>
</evidence>
<dbReference type="InParanoid" id="A0A152A574"/>
<dbReference type="Pfam" id="PF00646">
    <property type="entry name" value="F-box"/>
    <property type="match status" value="1"/>
</dbReference>
<dbReference type="PANTHER" id="PTHR24111">
    <property type="entry name" value="LEUCINE-RICH REPEAT-CONTAINING PROTEIN 34"/>
    <property type="match status" value="1"/>
</dbReference>
<protein>
    <submittedName>
        <fullName evidence="4">Leucine-rich repeat-containing protein (LRR)</fullName>
    </submittedName>
</protein>
<dbReference type="Gene3D" id="1.20.1280.50">
    <property type="match status" value="1"/>
</dbReference>
<keyword evidence="1" id="KW-0677">Repeat</keyword>
<dbReference type="OMA" id="LCINNRI"/>
<keyword evidence="5" id="KW-1185">Reference proteome</keyword>
<dbReference type="InterPro" id="IPR001810">
    <property type="entry name" value="F-box_dom"/>
</dbReference>
<dbReference type="PANTHER" id="PTHR24111:SF0">
    <property type="entry name" value="LEUCINE-RICH REPEAT-CONTAINING PROTEIN"/>
    <property type="match status" value="1"/>
</dbReference>
<feature type="region of interest" description="Disordered" evidence="2">
    <location>
        <begin position="10"/>
        <end position="31"/>
    </location>
</feature>
<evidence type="ECO:0000313" key="5">
    <source>
        <dbReference type="Proteomes" id="UP000076078"/>
    </source>
</evidence>
<proteinExistence type="predicted"/>
<dbReference type="InterPro" id="IPR052201">
    <property type="entry name" value="LRR-containing_regulator"/>
</dbReference>
<feature type="domain" description="F-box" evidence="3">
    <location>
        <begin position="65"/>
        <end position="123"/>
    </location>
</feature>
<gene>
    <name evidence="4" type="ORF">DLAC_01961</name>
</gene>
<sequence length="625" mass="70542">MTSIFQKIFHTSPNSSHKSKKAKSSQHQQSQENFVNNNHISPFLLIQSTGRHNQSKNGSVEVLARWHINKLPYDLLAKILAKLHGNKILDKKFNTISLVCKHWRTLARINGESIQMESFFKHANQIKMKVPLMEQCMNYFNFIYCSLEEIEIGKLSINNGNHQKNLIYLMDSMDKLSRISIDMTSVLVSEFEMVSVELKNKKSVKTLEILNGTSSQVDLICDLLQGLQSVNTLILKNLDFESEISAYDRLSDYFKNHQHQSQLTNVNIHYKQNQNQMVDVIKAVVNSCASLQNLQVTSFGVDPIVSNKNNSIVSGSPSPTSKLNIVRIEKFNKPCSQLLSTLSLSNCQLENIDIKELCEITKFSTHLKYLDLSENKSVEPGAVELLLQSIKENTKIPLCHLNLSNMQLSNQCLVILGEILEMDKCQLTTLNISNNQSPIDNSSFNQFTHSLQSNRSLLTLNLSNLVFSNAPTTIDDFGESLNHNNIVQLNLTNVLPLHYQTYLPKFLGKLNSKSKLQTLNISQCPLSSPDTLEFLLNSKSLIEVNLSNCQLSDKSLSKLTGQILPNNTTLISIILCENQFSNESIQDLNTTCTANPSYFIKSIYISHTSSISKIKDLSCKLYIKK</sequence>
<dbReference type="AlphaFoldDB" id="A0A152A574"/>
<evidence type="ECO:0000256" key="2">
    <source>
        <dbReference type="SAM" id="MobiDB-lite"/>
    </source>
</evidence>
<dbReference type="OrthoDB" id="10267636at2759"/>
<reference evidence="4 5" key="1">
    <citation type="submission" date="2015-12" db="EMBL/GenBank/DDBJ databases">
        <title>Dictyostelia acquired genes for synthesis and detection of signals that induce cell-type specialization by lateral gene transfer from prokaryotes.</title>
        <authorList>
            <person name="Gloeckner G."/>
            <person name="Schaap P."/>
        </authorList>
    </citation>
    <scope>NUCLEOTIDE SEQUENCE [LARGE SCALE GENOMIC DNA]</scope>
    <source>
        <strain evidence="4 5">TK</strain>
    </source>
</reference>
<evidence type="ECO:0000313" key="4">
    <source>
        <dbReference type="EMBL" id="KYR01374.1"/>
    </source>
</evidence>
<dbReference type="Proteomes" id="UP000076078">
    <property type="component" value="Unassembled WGS sequence"/>
</dbReference>
<evidence type="ECO:0000256" key="1">
    <source>
        <dbReference type="ARBA" id="ARBA00022737"/>
    </source>
</evidence>